<evidence type="ECO:0000313" key="1">
    <source>
        <dbReference type="EMBL" id="CBW20917.1"/>
    </source>
</evidence>
<gene>
    <name evidence="1" type="ordered locus">BF638R_0316</name>
</gene>
<accession>E1WM74</accession>
<reference evidence="1 2" key="1">
    <citation type="journal article" date="2010" name="Microbiology">
        <title>Twenty-eight divergent polysaccharide loci specifying within- and amongst-strain capsule diversity in three strains of Bacteroides fragilis.</title>
        <authorList>
            <person name="Patrick S."/>
            <person name="Blakely G.W."/>
            <person name="Houston S."/>
            <person name="Moore J."/>
            <person name="Abratt V.R."/>
            <person name="Bertalan M."/>
            <person name="Cerdeno-Tarraga A.M."/>
            <person name="Quail M.A."/>
            <person name="Corton N."/>
            <person name="Corton C."/>
            <person name="Bignell A."/>
            <person name="Barron A."/>
            <person name="Clark L."/>
            <person name="Bentley S.D."/>
            <person name="Parkhill J."/>
        </authorList>
    </citation>
    <scope>NUCLEOTIDE SEQUENCE [LARGE SCALE GENOMIC DNA]</scope>
    <source>
        <strain evidence="1 2">638R</strain>
    </source>
</reference>
<dbReference type="KEGG" id="bfg:BF638R_0316"/>
<protein>
    <submittedName>
        <fullName evidence="1">Uncharacterized protein</fullName>
    </submittedName>
</protein>
<name>E1WM74_BACF6</name>
<dbReference type="AlphaFoldDB" id="E1WM74"/>
<dbReference type="Proteomes" id="UP000008560">
    <property type="component" value="Chromosome"/>
</dbReference>
<dbReference type="EMBL" id="FQ312004">
    <property type="protein sequence ID" value="CBW20917.1"/>
    <property type="molecule type" value="Genomic_DNA"/>
</dbReference>
<proteinExistence type="predicted"/>
<organism evidence="1 2">
    <name type="scientific">Bacteroides fragilis (strain 638R)</name>
    <dbReference type="NCBI Taxonomy" id="862962"/>
    <lineage>
        <taxon>Bacteria</taxon>
        <taxon>Pseudomonadati</taxon>
        <taxon>Bacteroidota</taxon>
        <taxon>Bacteroidia</taxon>
        <taxon>Bacteroidales</taxon>
        <taxon>Bacteroidaceae</taxon>
        <taxon>Bacteroides</taxon>
    </lineage>
</organism>
<evidence type="ECO:0000313" key="2">
    <source>
        <dbReference type="Proteomes" id="UP000008560"/>
    </source>
</evidence>
<dbReference type="HOGENOM" id="CLU_3284863_0_0_10"/>
<sequence length="40" mass="4864">MSKIKVLKHPDVIYQNTRMFYIRTSGCYLLKHPDVFRHNL</sequence>